<keyword evidence="3" id="KW-0596">Phosphopantetheine</keyword>
<dbReference type="GO" id="GO:0044550">
    <property type="term" value="P:secondary metabolite biosynthetic process"/>
    <property type="evidence" value="ECO:0007669"/>
    <property type="project" value="UniProtKB-ARBA"/>
</dbReference>
<evidence type="ECO:0000256" key="8">
    <source>
        <dbReference type="ARBA" id="ARBA00023194"/>
    </source>
</evidence>
<accession>A0A090YA11</accession>
<dbReference type="InterPro" id="IPR001466">
    <property type="entry name" value="Beta-lactam-related"/>
</dbReference>
<keyword evidence="9" id="KW-0511">Multifunctional enzyme</keyword>
<evidence type="ECO:0000313" key="11">
    <source>
        <dbReference type="EMBL" id="KFM95578.1"/>
    </source>
</evidence>
<evidence type="ECO:0000313" key="13">
    <source>
        <dbReference type="Proteomes" id="UP000029389"/>
    </source>
</evidence>
<dbReference type="Gene3D" id="3.40.710.10">
    <property type="entry name" value="DD-peptidase/beta-lactamase superfamily"/>
    <property type="match status" value="1"/>
</dbReference>
<dbReference type="CDD" id="cd12117">
    <property type="entry name" value="A_NRPS_Srf_like"/>
    <property type="match status" value="1"/>
</dbReference>
<dbReference type="Pfam" id="PF13193">
    <property type="entry name" value="AMP-binding_C"/>
    <property type="match status" value="2"/>
</dbReference>
<keyword evidence="7" id="KW-0067">ATP-binding</keyword>
<dbReference type="InterPro" id="IPR020845">
    <property type="entry name" value="AMP-binding_CS"/>
</dbReference>
<protein>
    <submittedName>
        <fullName evidence="11">D-alanine--poly(Phosphoribitol) ligase, subunit 1</fullName>
        <ecNumber evidence="11">6.1.1.13</ecNumber>
    </submittedName>
    <submittedName>
        <fullName evidence="12">Non-ribosomal peptide synthetase</fullName>
    </submittedName>
</protein>
<keyword evidence="6" id="KW-0547">Nucleotide-binding</keyword>
<name>A0A090YA11_9BACI</name>
<dbReference type="InterPro" id="IPR045851">
    <property type="entry name" value="AMP-bd_C_sf"/>
</dbReference>
<dbReference type="NCBIfam" id="TIGR01733">
    <property type="entry name" value="AA-adenyl-dom"/>
    <property type="match status" value="2"/>
</dbReference>
<evidence type="ECO:0000256" key="6">
    <source>
        <dbReference type="ARBA" id="ARBA00022741"/>
    </source>
</evidence>
<dbReference type="Gene3D" id="3.30.559.30">
    <property type="entry name" value="Nonribosomal peptide synthetase, condensation domain"/>
    <property type="match status" value="4"/>
</dbReference>
<dbReference type="Gene3D" id="3.40.50.980">
    <property type="match status" value="4"/>
</dbReference>
<dbReference type="InterPro" id="IPR010060">
    <property type="entry name" value="NRPS_synth"/>
</dbReference>
<dbReference type="PANTHER" id="PTHR45398:SF1">
    <property type="entry name" value="ENZYME, PUTATIVE (JCVI)-RELATED"/>
    <property type="match status" value="1"/>
</dbReference>
<reference evidence="11 13" key="1">
    <citation type="submission" date="2014-04" db="EMBL/GenBank/DDBJ databases">
        <authorList>
            <person name="Bishop-Lilly K.A."/>
            <person name="Broomall S.M."/>
            <person name="Chain P.S."/>
            <person name="Chertkov O."/>
            <person name="Coyne S.R."/>
            <person name="Daligault H.E."/>
            <person name="Davenport K.W."/>
            <person name="Erkkila T."/>
            <person name="Frey K.G."/>
            <person name="Gibbons H.S."/>
            <person name="Gu W."/>
            <person name="Jaissle J."/>
            <person name="Johnson S.L."/>
            <person name="Koroleva G.I."/>
            <person name="Ladner J.T."/>
            <person name="Lo C.-C."/>
            <person name="Minogue T.D."/>
            <person name="Munk C."/>
            <person name="Palacios G.F."/>
            <person name="Redden C.L."/>
            <person name="Rosenzweig C.N."/>
            <person name="Scholz M.B."/>
            <person name="Teshima H."/>
            <person name="Xu Y."/>
        </authorList>
    </citation>
    <scope>NUCLEOTIDE SEQUENCE [LARGE SCALE GENOMIC DNA]</scope>
    <source>
        <strain evidence="11 13">BHP</strain>
    </source>
</reference>
<sequence>MSVFKKQELFWNNMFDAEDNMSYLPYVKAIKNTSNKYDYVYRPLSSNVSQKIKTMANGSNLAIYLILLTGVECLINKYTDEENIIIGFPTMQVGDKEGSLLNEFLVLKNKLDQNSTFKSVFNRIKLSVKEAIENQKVPFKKMVRNLNLQYDSNNLPIINTMVSLNEIHQGNFNESVVTDTIFHFDLEKDVINLKLIYNENLYDRDFMNQIIEHLNRIFSVILYQYDLEISKVELLSEAEKNKLLISFNDTTSHYPKEKTLHQLFEEQVDRTPDQLAIVFENQQLTYWELNERANQLARTLRDQGVRANQLVGIMVERSVEMIVGILGILKVGGAYVPIDPEYPEDRINYMLKDSGVEILLSQQHLEIPSSYKDKILLLDDAHTYHGDTSNLGGINTENQLAYLIYTSGTTGKPKGVMVEHSSIHNTVQWKAKSYGFTKEDRVLMFSTFVFDSFITHFFGPIISGSTVYILNDKQCVDPMDIKNAISLWQITHLQSTPNFLFKVLENMDVLDFCSIKNVVVGGEKVTPVLIKKLKTLNPTVEICNEYGPTENSVISTMLSITNVEQTLSIGKPISNVKIFILGKNNCLQPINVPGELCISGDGVAKGYLNQPGLTAEKFVENPFIPGERMYRTGDLAKWLPDGNIEYIGRIDDQVKIRGYRIELGEVESVLQKLELVRESIVVARENEDGIKQLCAYFVGDESLTVAQLREAMSQELPDYMIPSYFVHLAQMPFTPNGKVDRKALPEPEGNIQTGTEYVAPQNPIEDLLVSIWQTVLGVPQIGVLDNFFDLGGDSIKSIQVSSRLYQAGYRVDMKNLFKYSTVESLSPHVEKITRVAEQGEVTGKATLTPIQRWYFDREAADPQHFNQAFMLYLKQRFDVSALRKTMQKIAEHHDALRMVFRQTEQGYEAWNRGIEEEELFSLEVMDLTGNGNPTSVIEEAANAIQSSMHLSEGPLMKIGLFQCEEGDHLLMVIHHLVVDGVSWRILLEDFEAGYEQAVNGGVIQLSQKTDSFQLWAEQLSLYANSPEMEKEREYWNEIEQISTGLLPKDEEQDCGLIKDTEVISVQWTASETEQLLKQTNRAYNTEINDLLLTALGMAVHQWTGMENIVVNLEGHGRESILSDLDITRTVGWFTSQYPVVLSIEAGSNISHRIKNIKEGLRQIPNKGVGYGLLKYLSEHQEKQMFTLKPEISFNYLGQFDQDLENTAMQASPYSSGSDVSKYQTRAYVLEINGMISNGKLSLGIGYNGKQYRKETIEKLANWLQASLQEVIEHCVTKERVELTPSDIIFKGMTIEALDRIVQETNHIGEIENVYPLTPMQKGMLFHSLLNSQSEAYFEQATFDVQGSMNIEAFVQSLEQLVQRHAIFRTNFVSAWNDEPLQIVYRNRKIDFHYEDLHEMEGPSREEWVEKHTNEDRERGFNLAEDALMRMIILRTEEQTYRVIWSFHHILMDGWCMPIVIQEIFETYYATQQQREPELSVVTPYSDYIEWLEAQDYEESSKYWNDYLEGYEGQTLLPKENLKNEDEGYVLDELLCEFDRELTQKMKQVASDNQVTINSLIQTAWGALLQKYNGSQDVVFGSVVSGRPAVIPGIENMIGLFINTIPVRIRCDAEEAFVEVMKKNQKQAVASHAYDTHPLYEIQAQTEQKQDLITHLMVFENYPTETEMERVGNQSENLLEVKNANMEEQTSYDFNVIVVPGEEFKVRLNYNANVYDYTSVERIRGHLVQVIKQVVNNPQICIQDLELVTAEEKIQILESFNDTATEYPCEKTIHQLFEEQVERTPDQIAVVFEDQQLTYRELNERANQLARTLRDEGVQEDQLVGIMVERSLEMIVGILGILKAGGAYVPIDPEYPEERIRYMLEDSGTKMLLLQRHLQDKHSFTSKILFLDDEAIYHEDGSNLESKAGPNHLAYVIYTSGTTGNPKGILTTHRNIIRVVQDTNYITFSTQDKVLQLSSYAFDGSTFDIYGSLLNGAELILISKEVLLNMEKLTNYIVKENITVLFITTALFNVLVDVNINCLSNIRKILFGGERVSVAHVRKAIQHIGENKIVHVYGPTESTVFATYYEVNEVEDKSENVPIGKPLSNTTTYIVNNNGQLQPIGVAGELWIGGSGLAKSYLNRPDLTSEKFGNNPFIPGERIYKTGDLVRWLSDGNIEYLGRIDQQVKIRGYRIELGEIEAHLLKIDPVQEAIVVVRENDDGSKQLCAYFVANNDLTVRQIREAMSQELPDYMLPSYFVQLAKMPLTPNGKIDRKALPAPEQSLQTGTEYVAPQTPIEEMLVSIWQTVLGVPQIGTLDNFFDLGGDSIKAIQASSKLLQAGYKIEMKYWFKYQNIAELSLHVKQVTRLIDQKEITGEVTLTPIQRWFFENKMEAPHHFNQAVMLYQKQGFDVPALCKTIQKIAEHHDALRMVFRQTEHGDEAWNRGIEEEELFSLEVMDFTGEVNPAAAIEEAANAIQSSIDLSEGPLVKLGLFQCEEGDHLLIVIHHLVVDGVSWRILLEDIGAGYEQAVNGETIQLPQKTDSFQLWAEQVSLYANSLEMEEEREYWNEVEQIPAALLPKDKEQDYGLIKDSEAINVQWTKSETEQLLKQANNAYNTEINDLLLTAVGTAIHQWTGMEKIAVNLEGHGRETILSDLDITRTVGWFTSQYPVVLPIEVGSNISQRIKNIKTGLRHIPNKGIGYGLLKYLSENQEKQTFTLKPEISFNYLGQFDQDLENSVMQISPYSKGNDVNIHQKNRYTLDINGMVIDGSLSMTLTYSHAQYYEETIQELAELLRGALKEIIEHCVIKEQTDQIHHVGERELVESINSKEAEKFTDEFFNSLYLKDVPGAIVVIVQDGKVVLSKGYGYSDVENKIPMNAHKTLMRVGSITKLFTSTIMMQLIEQGKINLYEDIQTYLGDIEIPRKINAPLTIEHLMSYTTGFDYPDQGMEQLINFDKSKPVTLKEFIKQNMPTVVHTPGERYNYENFAFVLQGYIVEKITGVPFHQYAKEQLLKPLEMYNSSFIQTLELQNKLATGYDIENSRIPEYEYSPVDNSTGSMFSTGEDIAKFMIAMMQQGMYGGNRILDSISVKKMLSLKSESNPEVSYSSYGFETNFHPNYMGENIFAKSGNISGFSSFMWLLPEANTGAFVMCNKSIINKIEIFEAFMNHYYPSIQNRKSLQLV</sequence>
<dbReference type="PATRIC" id="fig|1405.8.peg.5772"/>
<evidence type="ECO:0000259" key="10">
    <source>
        <dbReference type="PROSITE" id="PS50075"/>
    </source>
</evidence>
<dbReference type="FunFam" id="3.40.50.12780:FF:000012">
    <property type="entry name" value="Non-ribosomal peptide synthetase"/>
    <property type="match status" value="2"/>
</dbReference>
<dbReference type="Gene3D" id="2.30.38.10">
    <property type="entry name" value="Luciferase, Domain 3"/>
    <property type="match status" value="2"/>
</dbReference>
<keyword evidence="14" id="KW-1185">Reference proteome</keyword>
<evidence type="ECO:0000256" key="2">
    <source>
        <dbReference type="ARBA" id="ARBA00006432"/>
    </source>
</evidence>
<dbReference type="InterPro" id="IPR025110">
    <property type="entry name" value="AMP-bd_C"/>
</dbReference>
<dbReference type="Gene3D" id="3.30.559.10">
    <property type="entry name" value="Chloramphenicol acetyltransferase-like domain"/>
    <property type="match status" value="3"/>
</dbReference>
<evidence type="ECO:0000256" key="5">
    <source>
        <dbReference type="ARBA" id="ARBA00022598"/>
    </source>
</evidence>
<dbReference type="Proteomes" id="UP000029389">
    <property type="component" value="Unassembled WGS sequence"/>
</dbReference>
<dbReference type="PROSITE" id="PS50075">
    <property type="entry name" value="CARRIER"/>
    <property type="match status" value="2"/>
</dbReference>
<evidence type="ECO:0000313" key="12">
    <source>
        <dbReference type="EMBL" id="RFT62603.1"/>
    </source>
</evidence>
<comment type="caution">
    <text evidence="11">The sequence shown here is derived from an EMBL/GenBank/DDBJ whole genome shotgun (WGS) entry which is preliminary data.</text>
</comment>
<dbReference type="GO" id="GO:0043041">
    <property type="term" value="P:amino acid activation for nonribosomal peptide biosynthetic process"/>
    <property type="evidence" value="ECO:0007669"/>
    <property type="project" value="UniProtKB-ARBA"/>
</dbReference>
<organism evidence="11 13">
    <name type="scientific">Bacillus clarus</name>
    <dbReference type="NCBI Taxonomy" id="2338372"/>
    <lineage>
        <taxon>Bacteria</taxon>
        <taxon>Bacillati</taxon>
        <taxon>Bacillota</taxon>
        <taxon>Bacilli</taxon>
        <taxon>Bacillales</taxon>
        <taxon>Bacillaceae</taxon>
        <taxon>Bacillus</taxon>
        <taxon>Bacillus cereus group</taxon>
    </lineage>
</organism>
<dbReference type="InterPro" id="IPR012338">
    <property type="entry name" value="Beta-lactam/transpept-like"/>
</dbReference>
<dbReference type="PROSITE" id="PS00455">
    <property type="entry name" value="AMP_BINDING"/>
    <property type="match status" value="2"/>
</dbReference>
<dbReference type="GO" id="GO:0008610">
    <property type="term" value="P:lipid biosynthetic process"/>
    <property type="evidence" value="ECO:0007669"/>
    <property type="project" value="UniProtKB-ARBA"/>
</dbReference>
<dbReference type="NCBIfam" id="TIGR01720">
    <property type="entry name" value="NRPS-para261"/>
    <property type="match status" value="2"/>
</dbReference>
<evidence type="ECO:0000256" key="7">
    <source>
        <dbReference type="ARBA" id="ARBA00022840"/>
    </source>
</evidence>
<comment type="similarity">
    <text evidence="2">Belongs to the ATP-dependent AMP-binding enzyme family.</text>
</comment>
<keyword evidence="4" id="KW-0597">Phosphoprotein</keyword>
<dbReference type="InterPro" id="IPR036736">
    <property type="entry name" value="ACP-like_sf"/>
</dbReference>
<evidence type="ECO:0000256" key="1">
    <source>
        <dbReference type="ARBA" id="ARBA00001957"/>
    </source>
</evidence>
<evidence type="ECO:0000256" key="4">
    <source>
        <dbReference type="ARBA" id="ARBA00022553"/>
    </source>
</evidence>
<dbReference type="Gene3D" id="1.10.1200.10">
    <property type="entry name" value="ACP-like"/>
    <property type="match status" value="2"/>
</dbReference>
<dbReference type="FunFam" id="3.30.300.30:FF:000010">
    <property type="entry name" value="Enterobactin synthetase component F"/>
    <property type="match status" value="2"/>
</dbReference>
<evidence type="ECO:0000256" key="3">
    <source>
        <dbReference type="ARBA" id="ARBA00022450"/>
    </source>
</evidence>
<dbReference type="FunFam" id="1.10.1200.10:FF:000005">
    <property type="entry name" value="Nonribosomal peptide synthetase 1"/>
    <property type="match status" value="1"/>
</dbReference>
<dbReference type="Proteomes" id="UP000264294">
    <property type="component" value="Unassembled WGS sequence"/>
</dbReference>
<dbReference type="SUPFAM" id="SSF56801">
    <property type="entry name" value="Acetyl-CoA synthetase-like"/>
    <property type="match status" value="2"/>
</dbReference>
<dbReference type="FunFam" id="3.40.50.980:FF:000001">
    <property type="entry name" value="Non-ribosomal peptide synthetase"/>
    <property type="match status" value="2"/>
</dbReference>
<dbReference type="SUPFAM" id="SSF52777">
    <property type="entry name" value="CoA-dependent acyltransferases"/>
    <property type="match status" value="7"/>
</dbReference>
<dbReference type="EC" id="6.1.1.13" evidence="11"/>
<dbReference type="Pfam" id="PF00144">
    <property type="entry name" value="Beta-lactamase"/>
    <property type="match status" value="1"/>
</dbReference>
<dbReference type="CDD" id="cd19534">
    <property type="entry name" value="E_NRPS"/>
    <property type="match status" value="2"/>
</dbReference>
<evidence type="ECO:0000313" key="14">
    <source>
        <dbReference type="Proteomes" id="UP000264294"/>
    </source>
</evidence>
<dbReference type="GO" id="GO:0016874">
    <property type="term" value="F:ligase activity"/>
    <property type="evidence" value="ECO:0007669"/>
    <property type="project" value="UniProtKB-KW"/>
</dbReference>
<dbReference type="InterPro" id="IPR010071">
    <property type="entry name" value="AA_adenyl_dom"/>
</dbReference>
<dbReference type="Pfam" id="PF00501">
    <property type="entry name" value="AMP-binding"/>
    <property type="match status" value="2"/>
</dbReference>
<dbReference type="GO" id="GO:0005524">
    <property type="term" value="F:ATP binding"/>
    <property type="evidence" value="ECO:0007669"/>
    <property type="project" value="UniProtKB-KW"/>
</dbReference>
<dbReference type="InterPro" id="IPR001242">
    <property type="entry name" value="Condensation_dom"/>
</dbReference>
<feature type="domain" description="Carrier" evidence="10">
    <location>
        <begin position="2272"/>
        <end position="2346"/>
    </location>
</feature>
<dbReference type="Pfam" id="PF00668">
    <property type="entry name" value="Condensation"/>
    <property type="match status" value="4"/>
</dbReference>
<dbReference type="EMBL" id="JMQC01000009">
    <property type="protein sequence ID" value="KFM95578.1"/>
    <property type="molecule type" value="Genomic_DNA"/>
</dbReference>
<comment type="cofactor">
    <cofactor evidence="1">
        <name>pantetheine 4'-phosphate</name>
        <dbReference type="ChEBI" id="CHEBI:47942"/>
    </cofactor>
</comment>
<reference evidence="12 14" key="2">
    <citation type="submission" date="2018-08" db="EMBL/GenBank/DDBJ databases">
        <title>Bacillus clarus sp. nov. strain PS00077A.</title>
        <authorList>
            <person name="Mendez Acevedo M."/>
            <person name="Carroll L."/>
            <person name="Mukherjee M."/>
            <person name="Wiedmann M."/>
            <person name="Kovac J."/>
        </authorList>
    </citation>
    <scope>NUCLEOTIDE SEQUENCE [LARGE SCALE GENOMIC DNA]</scope>
    <source>
        <strain evidence="12 14">PS00077A</strain>
    </source>
</reference>
<dbReference type="RefSeq" id="WP_052109742.1">
    <property type="nucleotide sequence ID" value="NZ_JMQC01000009.1"/>
</dbReference>
<keyword evidence="5 11" id="KW-0436">Ligase</keyword>
<dbReference type="SUPFAM" id="SSF47336">
    <property type="entry name" value="ACP-like"/>
    <property type="match status" value="2"/>
</dbReference>
<dbReference type="GO" id="GO:0017000">
    <property type="term" value="P:antibiotic biosynthetic process"/>
    <property type="evidence" value="ECO:0007669"/>
    <property type="project" value="UniProtKB-KW"/>
</dbReference>
<dbReference type="InterPro" id="IPR023213">
    <property type="entry name" value="CAT-like_dom_sf"/>
</dbReference>
<keyword evidence="8" id="KW-0045">Antibiotic biosynthesis</keyword>
<proteinExistence type="inferred from homology"/>
<dbReference type="InterPro" id="IPR006162">
    <property type="entry name" value="Ppantetheine_attach_site"/>
</dbReference>
<dbReference type="CDD" id="cd19543">
    <property type="entry name" value="DCL_NRPS"/>
    <property type="match status" value="1"/>
</dbReference>
<dbReference type="FunFam" id="3.30.559.10:FF:000016">
    <property type="entry name" value="Nonribosomal peptide synthase Pes1"/>
    <property type="match status" value="1"/>
</dbReference>
<dbReference type="InterPro" id="IPR000873">
    <property type="entry name" value="AMP-dep_synth/lig_dom"/>
</dbReference>
<gene>
    <name evidence="11" type="primary">dltA</name>
    <name evidence="12" type="ORF">D0U04_27855</name>
    <name evidence="11" type="ORF">DJ93_5594</name>
</gene>
<dbReference type="FunFam" id="2.30.38.10:FF:000001">
    <property type="entry name" value="Non-ribosomal peptide synthetase PvdI"/>
    <property type="match status" value="2"/>
</dbReference>
<dbReference type="PANTHER" id="PTHR45398">
    <property type="match status" value="1"/>
</dbReference>
<dbReference type="Pfam" id="PF00550">
    <property type="entry name" value="PP-binding"/>
    <property type="match status" value="2"/>
</dbReference>
<dbReference type="Gene3D" id="3.30.300.30">
    <property type="match status" value="2"/>
</dbReference>
<feature type="domain" description="Carrier" evidence="10">
    <location>
        <begin position="759"/>
        <end position="833"/>
    </location>
</feature>
<dbReference type="InterPro" id="IPR009081">
    <property type="entry name" value="PP-bd_ACP"/>
</dbReference>
<dbReference type="PROSITE" id="PS00012">
    <property type="entry name" value="PHOSPHOPANTETHEINE"/>
    <property type="match status" value="2"/>
</dbReference>
<dbReference type="SUPFAM" id="SSF56601">
    <property type="entry name" value="beta-lactamase/transpeptidase-like"/>
    <property type="match status" value="1"/>
</dbReference>
<evidence type="ECO:0000256" key="9">
    <source>
        <dbReference type="ARBA" id="ARBA00023268"/>
    </source>
</evidence>
<dbReference type="EMBL" id="QVOD01000067">
    <property type="protein sequence ID" value="RFT62603.1"/>
    <property type="molecule type" value="Genomic_DNA"/>
</dbReference>
<dbReference type="NCBIfam" id="NF003417">
    <property type="entry name" value="PRK04813.1"/>
    <property type="match status" value="2"/>
</dbReference>